<dbReference type="InterPro" id="IPR036890">
    <property type="entry name" value="HATPase_C_sf"/>
</dbReference>
<accession>A0A511YHY9</accession>
<dbReference type="Proteomes" id="UP000321863">
    <property type="component" value="Unassembled WGS sequence"/>
</dbReference>
<dbReference type="InterPro" id="IPR050640">
    <property type="entry name" value="Bact_2-comp_sensor_kinase"/>
</dbReference>
<evidence type="ECO:0000313" key="1">
    <source>
        <dbReference type="EMBL" id="GEN74815.1"/>
    </source>
</evidence>
<gene>
    <name evidence="1" type="ORF">CHA01nite_05550</name>
</gene>
<organism evidence="1 2">
    <name type="scientific">Chryseobacterium hagamense</name>
    <dbReference type="NCBI Taxonomy" id="395935"/>
    <lineage>
        <taxon>Bacteria</taxon>
        <taxon>Pseudomonadati</taxon>
        <taxon>Bacteroidota</taxon>
        <taxon>Flavobacteriia</taxon>
        <taxon>Flavobacteriales</taxon>
        <taxon>Weeksellaceae</taxon>
        <taxon>Chryseobacterium group</taxon>
        <taxon>Chryseobacterium</taxon>
    </lineage>
</organism>
<dbReference type="Gene3D" id="3.30.565.10">
    <property type="entry name" value="Histidine kinase-like ATPase, C-terminal domain"/>
    <property type="match status" value="1"/>
</dbReference>
<comment type="caution">
    <text evidence="1">The sequence shown here is derived from an EMBL/GenBank/DDBJ whole genome shotgun (WGS) entry which is preliminary data.</text>
</comment>
<dbReference type="SUPFAM" id="SSF55874">
    <property type="entry name" value="ATPase domain of HSP90 chaperone/DNA topoisomerase II/histidine kinase"/>
    <property type="match status" value="1"/>
</dbReference>
<dbReference type="EMBL" id="BJYJ01000001">
    <property type="protein sequence ID" value="GEN74815.1"/>
    <property type="molecule type" value="Genomic_DNA"/>
</dbReference>
<keyword evidence="2" id="KW-1185">Reference proteome</keyword>
<protein>
    <recommendedName>
        <fullName evidence="3">Signal transduction histidine kinase internal region domain-containing protein</fullName>
    </recommendedName>
</protein>
<dbReference type="OrthoDB" id="9809908at2"/>
<dbReference type="RefSeq" id="WP_146939690.1">
    <property type="nucleotide sequence ID" value="NZ_BJYJ01000001.1"/>
</dbReference>
<reference evidence="1 2" key="1">
    <citation type="submission" date="2019-07" db="EMBL/GenBank/DDBJ databases">
        <title>Whole genome shotgun sequence of Chryseobacterium hagamense NBRC 105253.</title>
        <authorList>
            <person name="Hosoyama A."/>
            <person name="Uohara A."/>
            <person name="Ohji S."/>
            <person name="Ichikawa N."/>
        </authorList>
    </citation>
    <scope>NUCLEOTIDE SEQUENCE [LARGE SCALE GENOMIC DNA]</scope>
    <source>
        <strain evidence="1 2">NBRC 105253</strain>
    </source>
</reference>
<proteinExistence type="predicted"/>
<name>A0A511YHY9_9FLAO</name>
<evidence type="ECO:0000313" key="2">
    <source>
        <dbReference type="Proteomes" id="UP000321863"/>
    </source>
</evidence>
<sequence>MALQELRLTSNTRRTFRTDKDLSCQLQIAPLILIAFVENAFKYGVHPDIASEIQIAITIAGTMLRLNVYNTKAAEPDGEEKNGIGIHNTRKRLRLLYPDEHTLTIAENHTSYFVELTLDLNVKSHSH</sequence>
<evidence type="ECO:0008006" key="3">
    <source>
        <dbReference type="Google" id="ProtNLM"/>
    </source>
</evidence>
<dbReference type="PANTHER" id="PTHR34220">
    <property type="entry name" value="SENSOR HISTIDINE KINASE YPDA"/>
    <property type="match status" value="1"/>
</dbReference>
<dbReference type="PANTHER" id="PTHR34220:SF7">
    <property type="entry name" value="SENSOR HISTIDINE KINASE YPDA"/>
    <property type="match status" value="1"/>
</dbReference>
<dbReference type="AlphaFoldDB" id="A0A511YHY9"/>